<evidence type="ECO:0000256" key="1">
    <source>
        <dbReference type="ARBA" id="ARBA00022801"/>
    </source>
</evidence>
<accession>Q5QX70</accession>
<dbReference type="GeneID" id="41336919"/>
<dbReference type="OrthoDB" id="9808013at2"/>
<dbReference type="STRING" id="283942.IL1742"/>
<dbReference type="PANTHER" id="PTHR31377:SF0">
    <property type="entry name" value="AGMATINE DEIMINASE-RELATED"/>
    <property type="match status" value="1"/>
</dbReference>
<dbReference type="RefSeq" id="WP_011234978.1">
    <property type="nucleotide sequence ID" value="NC_006512.1"/>
</dbReference>
<dbReference type="GO" id="GO:0009446">
    <property type="term" value="P:putrescine biosynthetic process"/>
    <property type="evidence" value="ECO:0007669"/>
    <property type="project" value="InterPro"/>
</dbReference>
<name>Q5QX70_IDILO</name>
<dbReference type="Gene3D" id="3.75.10.10">
    <property type="entry name" value="L-arginine/glycine Amidinotransferase, Chain A"/>
    <property type="match status" value="1"/>
</dbReference>
<dbReference type="SUPFAM" id="SSF55909">
    <property type="entry name" value="Pentein"/>
    <property type="match status" value="1"/>
</dbReference>
<organism evidence="2 3">
    <name type="scientific">Idiomarina loihiensis (strain ATCC BAA-735 / DSM 15497 / L2-TR)</name>
    <dbReference type="NCBI Taxonomy" id="283942"/>
    <lineage>
        <taxon>Bacteria</taxon>
        <taxon>Pseudomonadati</taxon>
        <taxon>Pseudomonadota</taxon>
        <taxon>Gammaproteobacteria</taxon>
        <taxon>Alteromonadales</taxon>
        <taxon>Idiomarinaceae</taxon>
        <taxon>Idiomarina</taxon>
    </lineage>
</organism>
<dbReference type="Pfam" id="PF04371">
    <property type="entry name" value="PAD_porph"/>
    <property type="match status" value="1"/>
</dbReference>
<dbReference type="AlphaFoldDB" id="Q5QX70"/>
<reference evidence="2 3" key="1">
    <citation type="journal article" date="2004" name="Proc. Natl. Acad. Sci. U.S.A.">
        <title>Genome sequence of the deep-sea gamma-proteobacterium Idiomarina loihiensis reveals amino acid fermentation as a source of carbon and energy.</title>
        <authorList>
            <person name="Hou S."/>
            <person name="Saw J.H."/>
            <person name="Lee K.S."/>
            <person name="Freitas T.A."/>
            <person name="Belisle C."/>
            <person name="Kawarabayasi Y."/>
            <person name="Donachie S.P."/>
            <person name="Pikina A."/>
            <person name="Galperin M.Y."/>
            <person name="Koonin E.V."/>
            <person name="Makarova K.S."/>
            <person name="Omelchenko M.V."/>
            <person name="Sorokin A."/>
            <person name="Wolf Y.I."/>
            <person name="Li Q.X."/>
            <person name="Keum Y.S."/>
            <person name="Campbell S."/>
            <person name="Denery J."/>
            <person name="Aizawa S."/>
            <person name="Shibata S."/>
            <person name="Malahoff A."/>
            <person name="Alam M."/>
        </authorList>
    </citation>
    <scope>NUCLEOTIDE SEQUENCE [LARGE SCALE GENOMIC DNA]</scope>
    <source>
        <strain evidence="3">ATCC BAA-735 / DSM 15497 / L2-TR</strain>
    </source>
</reference>
<evidence type="ECO:0000313" key="3">
    <source>
        <dbReference type="Proteomes" id="UP000001171"/>
    </source>
</evidence>
<dbReference type="InterPro" id="IPR007466">
    <property type="entry name" value="Peptidyl-Arg-deiminase_porph"/>
</dbReference>
<protein>
    <submittedName>
        <fullName evidence="2">Peptidyl-arginine deiminase related enzyme</fullName>
    </submittedName>
</protein>
<dbReference type="GO" id="GO:0004668">
    <property type="term" value="F:protein-arginine deiminase activity"/>
    <property type="evidence" value="ECO:0007669"/>
    <property type="project" value="InterPro"/>
</dbReference>
<keyword evidence="3" id="KW-1185">Reference proteome</keyword>
<dbReference type="KEGG" id="ilo:IL1742"/>
<dbReference type="eggNOG" id="COG2957">
    <property type="taxonomic scope" value="Bacteria"/>
</dbReference>
<keyword evidence="1" id="KW-0378">Hydrolase</keyword>
<dbReference type="HOGENOM" id="CLU_037682_0_0_6"/>
<proteinExistence type="predicted"/>
<dbReference type="Proteomes" id="UP000001171">
    <property type="component" value="Chromosome"/>
</dbReference>
<dbReference type="EMBL" id="AE017340">
    <property type="protein sequence ID" value="AAV82575.1"/>
    <property type="molecule type" value="Genomic_DNA"/>
</dbReference>
<dbReference type="GO" id="GO:0047632">
    <property type="term" value="F:agmatine deiminase activity"/>
    <property type="evidence" value="ECO:0007669"/>
    <property type="project" value="TreeGrafter"/>
</dbReference>
<sequence length="349" mass="38482">MTTTARWLPDFMENQRLLLAWPYRSDVWRKHADPARDALIKLIKQLPDNTPVSLVVPASISDSVPEALKSVQRIELDYDDIWLRDTTPLWQLNSDGQLAALSFDFDGWGGVQNVIAADKAFSQSLCSRLMCPVTNSLLIAEGGAFTHNGQGDWLIGLACIKQRNPAMTEPQIKSLLGQLLPGQRLHFFDGGLVADETGGHIDNMALFVDANTVLYAATDNTAHPDYKTCQALKKQLDKLPAYIQTIPLPLPPPQLPAREERAGVELTSSSLKRTVELPLLCSYVNVLQTSKLVVVPQFGLTTDAQAVRTVREALPERKVIAIDAREFVLGGGGLHCISHNLPKFKTDEL</sequence>
<dbReference type="PANTHER" id="PTHR31377">
    <property type="entry name" value="AGMATINE DEIMINASE-RELATED"/>
    <property type="match status" value="1"/>
</dbReference>
<gene>
    <name evidence="2" type="ordered locus">IL1742</name>
</gene>
<evidence type="ECO:0000313" key="2">
    <source>
        <dbReference type="EMBL" id="AAV82575.1"/>
    </source>
</evidence>